<dbReference type="PANTHER" id="PTHR46268">
    <property type="entry name" value="STRESS RESPONSE PROTEIN NHAX"/>
    <property type="match status" value="1"/>
</dbReference>
<reference evidence="3" key="1">
    <citation type="submission" date="2020-11" db="EMBL/GenBank/DDBJ databases">
        <title>Isolation and identification of active actinomycetes.</title>
        <authorList>
            <person name="Yu B."/>
        </authorList>
    </citation>
    <scope>NUCLEOTIDE SEQUENCE</scope>
    <source>
        <strain evidence="3">NEAU-YB345</strain>
    </source>
</reference>
<organism evidence="3 4">
    <name type="scientific">Streptacidiphilus fuscans</name>
    <dbReference type="NCBI Taxonomy" id="2789292"/>
    <lineage>
        <taxon>Bacteria</taxon>
        <taxon>Bacillati</taxon>
        <taxon>Actinomycetota</taxon>
        <taxon>Actinomycetes</taxon>
        <taxon>Kitasatosporales</taxon>
        <taxon>Streptomycetaceae</taxon>
        <taxon>Streptacidiphilus</taxon>
    </lineage>
</organism>
<sequence length="140" mass="14672">MFQRILLAVDSSDARAHALATVTPLAERFGSSVHVVHVAPTAVVSTAVLAIEEDEDARRVLDETLTALRDAGVKADGELLSSLTVEVPAAISAAAERVDADLLVLSPHHRRFVASWLTPSVSAAVAHAARVPVLLVPEAS</sequence>
<name>A0A931AWD2_9ACTN</name>
<feature type="domain" description="UspA" evidence="2">
    <location>
        <begin position="1"/>
        <end position="137"/>
    </location>
</feature>
<dbReference type="Pfam" id="PF00582">
    <property type="entry name" value="Usp"/>
    <property type="match status" value="1"/>
</dbReference>
<dbReference type="AlphaFoldDB" id="A0A931AWD2"/>
<proteinExistence type="inferred from homology"/>
<dbReference type="EMBL" id="JADPRT010000001">
    <property type="protein sequence ID" value="MBF9066700.1"/>
    <property type="molecule type" value="Genomic_DNA"/>
</dbReference>
<evidence type="ECO:0000313" key="3">
    <source>
        <dbReference type="EMBL" id="MBF9066700.1"/>
    </source>
</evidence>
<protein>
    <submittedName>
        <fullName evidence="3">Universal stress protein</fullName>
    </submittedName>
</protein>
<dbReference type="InterPro" id="IPR006015">
    <property type="entry name" value="Universal_stress_UspA"/>
</dbReference>
<dbReference type="PANTHER" id="PTHR46268:SF6">
    <property type="entry name" value="UNIVERSAL STRESS PROTEIN UP12"/>
    <property type="match status" value="1"/>
</dbReference>
<accession>A0A931AWD2</accession>
<dbReference type="InterPro" id="IPR014729">
    <property type="entry name" value="Rossmann-like_a/b/a_fold"/>
</dbReference>
<dbReference type="Proteomes" id="UP000657385">
    <property type="component" value="Unassembled WGS sequence"/>
</dbReference>
<evidence type="ECO:0000313" key="4">
    <source>
        <dbReference type="Proteomes" id="UP000657385"/>
    </source>
</evidence>
<dbReference type="SUPFAM" id="SSF52402">
    <property type="entry name" value="Adenine nucleotide alpha hydrolases-like"/>
    <property type="match status" value="1"/>
</dbReference>
<evidence type="ECO:0000256" key="1">
    <source>
        <dbReference type="ARBA" id="ARBA00008791"/>
    </source>
</evidence>
<comment type="caution">
    <text evidence="3">The sequence shown here is derived from an EMBL/GenBank/DDBJ whole genome shotgun (WGS) entry which is preliminary data.</text>
</comment>
<evidence type="ECO:0000259" key="2">
    <source>
        <dbReference type="Pfam" id="PF00582"/>
    </source>
</evidence>
<dbReference type="RefSeq" id="WP_196191890.1">
    <property type="nucleotide sequence ID" value="NZ_JADPRT010000001.1"/>
</dbReference>
<dbReference type="Gene3D" id="3.40.50.620">
    <property type="entry name" value="HUPs"/>
    <property type="match status" value="1"/>
</dbReference>
<comment type="similarity">
    <text evidence="1">Belongs to the universal stress protein A family.</text>
</comment>
<keyword evidence="4" id="KW-1185">Reference proteome</keyword>
<dbReference type="PRINTS" id="PR01438">
    <property type="entry name" value="UNVRSLSTRESS"/>
</dbReference>
<dbReference type="InterPro" id="IPR006016">
    <property type="entry name" value="UspA"/>
</dbReference>
<dbReference type="CDD" id="cd00293">
    <property type="entry name" value="USP-like"/>
    <property type="match status" value="1"/>
</dbReference>
<gene>
    <name evidence="3" type="ORF">I2501_01440</name>
</gene>